<dbReference type="PANTHER" id="PTHR33371">
    <property type="entry name" value="INTERMEMBRANE PHOSPHOLIPID TRANSPORT SYSTEM BINDING PROTEIN MLAD-RELATED"/>
    <property type="match status" value="1"/>
</dbReference>
<dbReference type="InterPro" id="IPR052336">
    <property type="entry name" value="MlaD_Phospholipid_Transporter"/>
</dbReference>
<dbReference type="Pfam" id="PF02470">
    <property type="entry name" value="MlaD"/>
    <property type="match status" value="1"/>
</dbReference>
<dbReference type="NCBIfam" id="TIGR04430">
    <property type="entry name" value="OM_asym_MlaD"/>
    <property type="match status" value="1"/>
</dbReference>
<feature type="transmembrane region" description="Helical" evidence="1">
    <location>
        <begin position="6"/>
        <end position="26"/>
    </location>
</feature>
<keyword evidence="4" id="KW-1185">Reference proteome</keyword>
<dbReference type="EMBL" id="LRRD01000004">
    <property type="protein sequence ID" value="KXW59204.1"/>
    <property type="molecule type" value="Genomic_DNA"/>
</dbReference>
<keyword evidence="1" id="KW-1133">Transmembrane helix</keyword>
<dbReference type="GO" id="GO:0005543">
    <property type="term" value="F:phospholipid binding"/>
    <property type="evidence" value="ECO:0007669"/>
    <property type="project" value="TreeGrafter"/>
</dbReference>
<dbReference type="RefSeq" id="WP_062187325.1">
    <property type="nucleotide sequence ID" value="NZ_CP149478.1"/>
</dbReference>
<organism evidence="3 4">
    <name type="scientific">Ferrovum myxofaciens</name>
    <dbReference type="NCBI Taxonomy" id="416213"/>
    <lineage>
        <taxon>Bacteria</taxon>
        <taxon>Pseudomonadati</taxon>
        <taxon>Pseudomonadota</taxon>
        <taxon>Betaproteobacteria</taxon>
        <taxon>Ferrovales</taxon>
        <taxon>Ferrovaceae</taxon>
        <taxon>Ferrovum</taxon>
    </lineage>
</organism>
<evidence type="ECO:0000259" key="2">
    <source>
        <dbReference type="Pfam" id="PF02470"/>
    </source>
</evidence>
<dbReference type="PATRIC" id="fig|1789004.3.peg.263"/>
<dbReference type="PANTHER" id="PTHR33371:SF4">
    <property type="entry name" value="INTERMEMBRANE PHOSPHOLIPID TRANSPORT SYSTEM BINDING PROTEIN MLAD"/>
    <property type="match status" value="1"/>
</dbReference>
<evidence type="ECO:0000256" key="1">
    <source>
        <dbReference type="SAM" id="Phobius"/>
    </source>
</evidence>
<protein>
    <submittedName>
        <fullName evidence="3">Putative phospholipid ABC transporter-binding protein MlaD</fullName>
    </submittedName>
</protein>
<dbReference type="STRING" id="1789004.FEMY_02620"/>
<gene>
    <name evidence="3" type="primary">mlaD</name>
    <name evidence="3" type="ORF">FEMY_02620</name>
</gene>
<accession>A0A149W269</accession>
<dbReference type="InterPro" id="IPR003399">
    <property type="entry name" value="Mce/MlaD"/>
</dbReference>
<sequence>MNRATLNLWVGFFVLLGFVAFLMLAFKVGNLSLDGSGGTYEVVAHFDNIGQLKERAPVRSAGVLVGRVHSVRFDTLHYNAEVQMALDSQYHFPVDSSASVLTSGILGEQYVGLDAGGDDKMLKNGDEIKLTQGAMVLERLIGQFLFNKAQDGGADKTSNDKGAP</sequence>
<dbReference type="AlphaFoldDB" id="A0A149W269"/>
<evidence type="ECO:0000313" key="3">
    <source>
        <dbReference type="EMBL" id="KXW59204.1"/>
    </source>
</evidence>
<name>A0A149W269_9PROT</name>
<evidence type="ECO:0000313" key="4">
    <source>
        <dbReference type="Proteomes" id="UP000075653"/>
    </source>
</evidence>
<dbReference type="Proteomes" id="UP000075653">
    <property type="component" value="Unassembled WGS sequence"/>
</dbReference>
<reference evidence="3 4" key="1">
    <citation type="submission" date="2016-01" db="EMBL/GenBank/DDBJ databases">
        <title>Genome sequence of the acidophilic iron oxidising Ferrovum strain Z-31.</title>
        <authorList>
            <person name="Poehlein A."/>
            <person name="Ullrich S.R."/>
            <person name="Schloemann M."/>
            <person name="Muehling M."/>
            <person name="Daniel R."/>
        </authorList>
    </citation>
    <scope>NUCLEOTIDE SEQUENCE [LARGE SCALE GENOMIC DNA]</scope>
    <source>
        <strain evidence="3 4">Z-31</strain>
    </source>
</reference>
<dbReference type="GO" id="GO:0005548">
    <property type="term" value="F:phospholipid transporter activity"/>
    <property type="evidence" value="ECO:0007669"/>
    <property type="project" value="TreeGrafter"/>
</dbReference>
<keyword evidence="1" id="KW-0812">Transmembrane</keyword>
<comment type="caution">
    <text evidence="3">The sequence shown here is derived from an EMBL/GenBank/DDBJ whole genome shotgun (WGS) entry which is preliminary data.</text>
</comment>
<keyword evidence="1" id="KW-0472">Membrane</keyword>
<proteinExistence type="predicted"/>
<feature type="domain" description="Mce/MlaD" evidence="2">
    <location>
        <begin position="39"/>
        <end position="116"/>
    </location>
</feature>
<dbReference type="InterPro" id="IPR030970">
    <property type="entry name" value="ABC_MlaD"/>
</dbReference>